<organism evidence="1 2">
    <name type="scientific">Ottowia thiooxydans</name>
    <dbReference type="NCBI Taxonomy" id="219182"/>
    <lineage>
        <taxon>Bacteria</taxon>
        <taxon>Pseudomonadati</taxon>
        <taxon>Pseudomonadota</taxon>
        <taxon>Betaproteobacteria</taxon>
        <taxon>Burkholderiales</taxon>
        <taxon>Comamonadaceae</taxon>
        <taxon>Ottowia</taxon>
    </lineage>
</organism>
<protein>
    <submittedName>
        <fullName evidence="1">Alpha-methylacyl-CoA racemase</fullName>
        <ecNumber evidence="1">5.1.99.4</ecNumber>
    </submittedName>
</protein>
<dbReference type="RefSeq" id="WP_354449371.1">
    <property type="nucleotide sequence ID" value="NZ_JBEPSH010000018.1"/>
</dbReference>
<dbReference type="InterPro" id="IPR003673">
    <property type="entry name" value="CoA-Trfase_fam_III"/>
</dbReference>
<dbReference type="Gene3D" id="3.40.50.10540">
    <property type="entry name" value="Crotonobetainyl-coa:carnitine coa-transferase, domain 1"/>
    <property type="match status" value="1"/>
</dbReference>
<dbReference type="InterPro" id="IPR050509">
    <property type="entry name" value="CoA-transferase_III"/>
</dbReference>
<dbReference type="SUPFAM" id="SSF89796">
    <property type="entry name" value="CoA-transferase family III (CaiB/BaiF)"/>
    <property type="match status" value="1"/>
</dbReference>
<dbReference type="Proteomes" id="UP001549320">
    <property type="component" value="Unassembled WGS sequence"/>
</dbReference>
<dbReference type="PANTHER" id="PTHR48228">
    <property type="entry name" value="SUCCINYL-COA--D-CITRAMALATE COA-TRANSFERASE"/>
    <property type="match status" value="1"/>
</dbReference>
<dbReference type="Pfam" id="PF02515">
    <property type="entry name" value="CoA_transf_3"/>
    <property type="match status" value="1"/>
</dbReference>
<gene>
    <name evidence="1" type="ORF">ABIE13_005578</name>
</gene>
<dbReference type="PANTHER" id="PTHR48228:SF5">
    <property type="entry name" value="ALPHA-METHYLACYL-COA RACEMASE"/>
    <property type="match status" value="1"/>
</dbReference>
<proteinExistence type="predicted"/>
<dbReference type="EC" id="5.1.99.4" evidence="1"/>
<comment type="caution">
    <text evidence="1">The sequence shown here is derived from an EMBL/GenBank/DDBJ whole genome shotgun (WGS) entry which is preliminary data.</text>
</comment>
<dbReference type="InterPro" id="IPR044855">
    <property type="entry name" value="CoA-Trfase_III_dom3_sf"/>
</dbReference>
<dbReference type="Gene3D" id="3.30.1540.10">
    <property type="entry name" value="formyl-coa transferase, domain 3"/>
    <property type="match status" value="1"/>
</dbReference>
<sequence>MSQAPLAGIRVVDFSTLLPGPMCSLMLAQAGAQVVKVERPERGDEMRSYTPRFGSESVNFALLNRSKRSVTLDLKTEAARDQAISLVREADVLIEQFRPGVMDRLGLGYEAMRAINPGLIYCSISGWGQQGPLANVAAHDLNYQAETGLVGLAAGSDGTPGLPQALVADIAGGAYPAMMNIMLALRARDSDGLGRHLDVAMADNLFTLMYWGLGNGWSGAGWPATNDGLVTGGTPRYQIYRTLDGRYLAAAPLEQKFWESFLNVLEAPHLLDDARDPQGTRAAIAAIIAQRAANEWLQRFEGKDACVSLVRSLEDAVQQPHFQNRGLFGQRVEDSQGHALPALPLPIDASLCTTALPTFPALGEGNDTLLPR</sequence>
<dbReference type="GO" id="GO:0008111">
    <property type="term" value="F:alpha-methylacyl-CoA racemase activity"/>
    <property type="evidence" value="ECO:0007669"/>
    <property type="project" value="UniProtKB-EC"/>
</dbReference>
<name>A0ABV2QIU1_9BURK</name>
<keyword evidence="1" id="KW-0413">Isomerase</keyword>
<dbReference type="EMBL" id="JBEPSH010000018">
    <property type="protein sequence ID" value="MET4580437.1"/>
    <property type="molecule type" value="Genomic_DNA"/>
</dbReference>
<reference evidence="1 2" key="1">
    <citation type="submission" date="2024-06" db="EMBL/GenBank/DDBJ databases">
        <title>Sorghum-associated microbial communities from plants grown in Nebraska, USA.</title>
        <authorList>
            <person name="Schachtman D."/>
        </authorList>
    </citation>
    <scope>NUCLEOTIDE SEQUENCE [LARGE SCALE GENOMIC DNA]</scope>
    <source>
        <strain evidence="1 2">2709</strain>
    </source>
</reference>
<accession>A0ABV2QIU1</accession>
<evidence type="ECO:0000313" key="1">
    <source>
        <dbReference type="EMBL" id="MET4580437.1"/>
    </source>
</evidence>
<keyword evidence="2" id="KW-1185">Reference proteome</keyword>
<dbReference type="InterPro" id="IPR023606">
    <property type="entry name" value="CoA-Trfase_III_dom_1_sf"/>
</dbReference>
<evidence type="ECO:0000313" key="2">
    <source>
        <dbReference type="Proteomes" id="UP001549320"/>
    </source>
</evidence>